<dbReference type="Pfam" id="PF06046">
    <property type="entry name" value="Sec6"/>
    <property type="match status" value="2"/>
</dbReference>
<name>A0AAV0JPE3_9ROSI</name>
<keyword evidence="3" id="KW-0268">Exocytosis</keyword>
<dbReference type="GO" id="GO:0000149">
    <property type="term" value="F:SNARE binding"/>
    <property type="evidence" value="ECO:0007669"/>
    <property type="project" value="TreeGrafter"/>
</dbReference>
<sequence>MMGEDLGVEAKEAAVREVAKLLPLPELLLSIASIKADYISRQQANDAQLSTMVAEQVEQAQSGLASLSSSQTTINQLRENFIGIERLCQECQTLIDNHDQIKLLSNARNNLNMTLKDVEGMMSISVEATEARDSLSDDRELVNTYERLTALDGKRRFALAAVESHTDEVGKLREYFEDVDQSWENFEKTLWAHVANYYKLAKESPQTLVRGLRVVEMQEILDQQIAEEAAEAEGADAVTPVANPPAVKNVTQQKVKSQGKGYKDKCYEAIGKAVEERFNRLLTELVFQDLKAALEEARTIGEELGDIYDFVAPCFPPRYEIFQLMVNLYTERFIQMLRLLSDRANELTNIEILKVTGWVVEYQDNLIGLGVDETLAQVCSESGAMDPLMNSYVERMQATTKKWYLNILEADKVQPPKKTEDGKLYTPAAVDLFRILGEQVQIVRDNSTDVMLYRISLAIIQVMIDFQGAEKKRLQEPASDIGLEPLCAMINNNLRCYDLAMELSTSIIEALPQNYAEQVNFEDTCKDWSEGQVTEYLVATFGDYFADVKMYIEERSFRRFVEACVEETVVVYVDHLMMQKNYIKEETIERMRLDEEVIMDFFREYVSVSKVENRVRIMSDLRELASAESLDTFTLVYTNILEHQPDCPPDVVEKIVALREGIPRKDAKEVVQECKEIYENSLVDGIPPKTGFVFPRVKSLAASKGYIWRKLT</sequence>
<dbReference type="GO" id="GO:0051601">
    <property type="term" value="P:exocyst localization"/>
    <property type="evidence" value="ECO:0007669"/>
    <property type="project" value="TreeGrafter"/>
</dbReference>
<protein>
    <recommendedName>
        <fullName evidence="6">Exocyst complex component Sec6</fullName>
    </recommendedName>
</protein>
<evidence type="ECO:0000313" key="5">
    <source>
        <dbReference type="Proteomes" id="UP001154282"/>
    </source>
</evidence>
<evidence type="ECO:0000256" key="1">
    <source>
        <dbReference type="ARBA" id="ARBA00009447"/>
    </source>
</evidence>
<evidence type="ECO:0000313" key="4">
    <source>
        <dbReference type="EMBL" id="CAI0411362.1"/>
    </source>
</evidence>
<dbReference type="Gene3D" id="1.10.357.70">
    <property type="entry name" value="Exocyst complex component Sec6, C-terminal domain"/>
    <property type="match status" value="1"/>
</dbReference>
<keyword evidence="2" id="KW-0813">Transport</keyword>
<dbReference type="PANTHER" id="PTHR21292">
    <property type="entry name" value="EXOCYST COMPLEX COMPONENT SEC6-RELATED"/>
    <property type="match status" value="1"/>
</dbReference>
<comment type="similarity">
    <text evidence="1">Belongs to the SEC6 family.</text>
</comment>
<gene>
    <name evidence="4" type="ORF">LITE_LOCUS15127</name>
</gene>
<evidence type="ECO:0000256" key="3">
    <source>
        <dbReference type="ARBA" id="ARBA00022483"/>
    </source>
</evidence>
<dbReference type="GO" id="GO:0006887">
    <property type="term" value="P:exocytosis"/>
    <property type="evidence" value="ECO:0007669"/>
    <property type="project" value="UniProtKB-KW"/>
</dbReference>
<proteinExistence type="inferred from homology"/>
<dbReference type="AlphaFoldDB" id="A0AAV0JPE3"/>
<dbReference type="InterPro" id="IPR042532">
    <property type="entry name" value="EXOC3/Sec6_C"/>
</dbReference>
<dbReference type="PANTHER" id="PTHR21292:SF1">
    <property type="entry name" value="EXOCYST COMPLEX COMPONENT 3"/>
    <property type="match status" value="1"/>
</dbReference>
<organism evidence="4 5">
    <name type="scientific">Linum tenue</name>
    <dbReference type="NCBI Taxonomy" id="586396"/>
    <lineage>
        <taxon>Eukaryota</taxon>
        <taxon>Viridiplantae</taxon>
        <taxon>Streptophyta</taxon>
        <taxon>Embryophyta</taxon>
        <taxon>Tracheophyta</taxon>
        <taxon>Spermatophyta</taxon>
        <taxon>Magnoliopsida</taxon>
        <taxon>eudicotyledons</taxon>
        <taxon>Gunneridae</taxon>
        <taxon>Pentapetalae</taxon>
        <taxon>rosids</taxon>
        <taxon>fabids</taxon>
        <taxon>Malpighiales</taxon>
        <taxon>Linaceae</taxon>
        <taxon>Linum</taxon>
    </lineage>
</organism>
<dbReference type="EMBL" id="CAMGYJ010000005">
    <property type="protein sequence ID" value="CAI0411362.1"/>
    <property type="molecule type" value="Genomic_DNA"/>
</dbReference>
<comment type="caution">
    <text evidence="4">The sequence shown here is derived from an EMBL/GenBank/DDBJ whole genome shotgun (WGS) entry which is preliminary data.</text>
</comment>
<dbReference type="FunFam" id="1.10.357.70:FF:000002">
    <property type="entry name" value="Exocyst complex component SEC6"/>
    <property type="match status" value="1"/>
</dbReference>
<dbReference type="Proteomes" id="UP001154282">
    <property type="component" value="Unassembled WGS sequence"/>
</dbReference>
<evidence type="ECO:0008006" key="6">
    <source>
        <dbReference type="Google" id="ProtNLM"/>
    </source>
</evidence>
<dbReference type="GO" id="GO:0000145">
    <property type="term" value="C:exocyst"/>
    <property type="evidence" value="ECO:0007669"/>
    <property type="project" value="InterPro"/>
</dbReference>
<dbReference type="InterPro" id="IPR010326">
    <property type="entry name" value="EXOC3/Sec6"/>
</dbReference>
<accession>A0AAV0JPE3</accession>
<keyword evidence="5" id="KW-1185">Reference proteome</keyword>
<evidence type="ECO:0000256" key="2">
    <source>
        <dbReference type="ARBA" id="ARBA00022448"/>
    </source>
</evidence>
<reference evidence="4" key="1">
    <citation type="submission" date="2022-08" db="EMBL/GenBank/DDBJ databases">
        <authorList>
            <person name="Gutierrez-Valencia J."/>
        </authorList>
    </citation>
    <scope>NUCLEOTIDE SEQUENCE</scope>
</reference>